<protein>
    <submittedName>
        <fullName evidence="3">Protein phosphatase 2C domain-containing protein</fullName>
    </submittedName>
</protein>
<reference evidence="3 4" key="1">
    <citation type="submission" date="2017-09" db="EMBL/GenBank/DDBJ databases">
        <title>Genome sequencing of Besnoitia besnoiti strain Bb-Ger1.</title>
        <authorList>
            <person name="Schares G."/>
            <person name="Venepally P."/>
            <person name="Lorenzi H.A."/>
        </authorList>
    </citation>
    <scope>NUCLEOTIDE SEQUENCE [LARGE SCALE GENOMIC DNA]</scope>
    <source>
        <strain evidence="3 4">Bb-Ger1</strain>
    </source>
</reference>
<evidence type="ECO:0000313" key="3">
    <source>
        <dbReference type="EMBL" id="PFH35680.1"/>
    </source>
</evidence>
<accession>A0A2A9MJV0</accession>
<evidence type="ECO:0000256" key="1">
    <source>
        <dbReference type="SAM" id="MobiDB-lite"/>
    </source>
</evidence>
<feature type="compositionally biased region" description="Basic and acidic residues" evidence="1">
    <location>
        <begin position="742"/>
        <end position="757"/>
    </location>
</feature>
<feature type="compositionally biased region" description="Acidic residues" evidence="1">
    <location>
        <begin position="1174"/>
        <end position="1189"/>
    </location>
</feature>
<dbReference type="InterPro" id="IPR015655">
    <property type="entry name" value="PP2C"/>
</dbReference>
<dbReference type="SUPFAM" id="SSF81606">
    <property type="entry name" value="PP2C-like"/>
    <property type="match status" value="1"/>
</dbReference>
<proteinExistence type="predicted"/>
<dbReference type="EMBL" id="NWUJ01000004">
    <property type="protein sequence ID" value="PFH35680.1"/>
    <property type="molecule type" value="Genomic_DNA"/>
</dbReference>
<feature type="compositionally biased region" description="Basic and acidic residues" evidence="1">
    <location>
        <begin position="279"/>
        <end position="298"/>
    </location>
</feature>
<feature type="compositionally biased region" description="Basic and acidic residues" evidence="1">
    <location>
        <begin position="795"/>
        <end position="816"/>
    </location>
</feature>
<comment type="caution">
    <text evidence="3">The sequence shown here is derived from an EMBL/GenBank/DDBJ whole genome shotgun (WGS) entry which is preliminary data.</text>
</comment>
<keyword evidence="4" id="KW-1185">Reference proteome</keyword>
<feature type="compositionally biased region" description="Basic residues" evidence="1">
    <location>
        <begin position="1392"/>
        <end position="1402"/>
    </location>
</feature>
<dbReference type="Pfam" id="PF00481">
    <property type="entry name" value="PP2C"/>
    <property type="match status" value="1"/>
</dbReference>
<feature type="compositionally biased region" description="Low complexity" evidence="1">
    <location>
        <begin position="1244"/>
        <end position="1261"/>
    </location>
</feature>
<feature type="region of interest" description="Disordered" evidence="1">
    <location>
        <begin position="1113"/>
        <end position="1261"/>
    </location>
</feature>
<dbReference type="OrthoDB" id="332042at2759"/>
<feature type="compositionally biased region" description="Low complexity" evidence="1">
    <location>
        <begin position="910"/>
        <end position="922"/>
    </location>
</feature>
<dbReference type="KEGG" id="bbes:BESB_053310"/>
<evidence type="ECO:0000313" key="4">
    <source>
        <dbReference type="Proteomes" id="UP000224006"/>
    </source>
</evidence>
<dbReference type="GeneID" id="40310260"/>
<dbReference type="InterPro" id="IPR036457">
    <property type="entry name" value="PPM-type-like_dom_sf"/>
</dbReference>
<gene>
    <name evidence="3" type="ORF">BESB_053310</name>
</gene>
<sequence length="1411" mass="149707">MLSSAWTIVSSCCLRRECTPHSRLGGRAGLGAEFDAADDRCPTSPVEQLVHLLPPLAPSVLPEPSIPLPVAVALPRKHLPFSSSEPSPLSGADAVVQLLCDPSAPPLLTALRFILVAAAAGGRVRPAYYDASGAVHPYLLPFFEGEGDEPLFLCVCRQPEAAERSGDPAARSYELSVHAPSSDAPALLSAAGRGLLQHLSSCRRAFPGPTNSSGAFSEGELVNGASKTDLETAFKAIHSISGREDTVEKFPEPLRRSGESPFASGSGDFDAPFRSRVGGRQDEFRSAPRRSHSGDLSRSRLSRAPTSGYCDWPSFRPAAPPFFGRPCPACGGLSLSPEAWRQFLAAAAHEQGLPPRSADVLFARVVRDLQKQFARQGTASSASSVSTLHRWTRREQRNLSLLLLAALASAAEAAGAEVELAAARAAALSPSTFCVMGAFSDKWLPKSFQVKEVLVLPPASSLTMVQTRRGAGLLGVTGDAFGLRNEAAATVRAAAETLAAELADGDLGSRSGLPASPQTESRSLQRRLATMYRALDELHALLPCQFVNQEQAFVCQTRGVSLGGLVVGVGPDAQKASDVVALHILRDLLTRVYAGMPPARSAKARSSALSQPAPDRLERLLLDCMQGVAASLDRPPAVAASAPVSSSSSGLLPLVTFPFSKAAAWTGEWPTSPSARGRRKAGGGEPTAADSSSPFNATTSGCAACVCLVHDLAKRLLVCHVGDVTAILARPLPAGPTRGPAGKRDKTRKAEGREATERGAAFGEASRWNTNDGGGGAAPAGPEASGVRPAGAEGPGDRMTRGEEDGRRHDAGRDGRACQAEGGGGTDRLSARSAAKAGRETETPSIKMPHADTEPHFFGLVAHNCEPDRGAVLAGFAFEAIVLTREHTLRAGKERKRVINAGAVALGHVSGTESSSSRSATSKHVTPPRSPPQLPLPESESPVGGEADAAGGSCFASRLADGGEGPGSSRDLASGNPLAQGSARRPRLHQQQLPHQRFLSEGPPSLFLCPDTSCPPLRCTRLLGMTAAQQYGVCSTPDVASVDISKISSFGFVLVASSVIWDLLDPQDAVDRVARELRRQHVEELRLARERHLRVVRQQHRFLRLARRSLQHHQTSATHSLHEMREAEDDARWTASEAAAKPGSASFLRRDSETEGRSRRREAFEWARLKGDAEEGETEESGSEEEGDRDEVTSLPDASDEDASSSAISSAGKPHPDSTTQRGRSLRAGGRDHEGEKASPELHAPSLSRSSFSASSRFPTLSSTRAATIRHGFTREDSVLCEVRGRVDAAAEASLMGVDAARATAGLFSEKRAGRERCEATGFPVGLDFQAAATLVVQQFMEEWQLQREGLSMPDATVVIIPFRAPSPAAKDSPRRRGTSYPNREEASEAKKSKRRSHHRRGNERETGKRA</sequence>
<feature type="domain" description="PPM-type phosphatase" evidence="2">
    <location>
        <begin position="1017"/>
        <end position="1089"/>
    </location>
</feature>
<dbReference type="Gene3D" id="3.60.40.10">
    <property type="entry name" value="PPM-type phosphatase domain"/>
    <property type="match status" value="1"/>
</dbReference>
<feature type="region of interest" description="Disordered" evidence="1">
    <location>
        <begin position="667"/>
        <end position="695"/>
    </location>
</feature>
<feature type="region of interest" description="Disordered" evidence="1">
    <location>
        <begin position="1365"/>
        <end position="1411"/>
    </location>
</feature>
<feature type="compositionally biased region" description="Basic and acidic residues" evidence="1">
    <location>
        <begin position="244"/>
        <end position="258"/>
    </location>
</feature>
<dbReference type="Proteomes" id="UP000224006">
    <property type="component" value="Chromosome IV"/>
</dbReference>
<feature type="compositionally biased region" description="Basic and acidic residues" evidence="1">
    <location>
        <begin position="1148"/>
        <end position="1173"/>
    </location>
</feature>
<feature type="region of interest" description="Disordered" evidence="1">
    <location>
        <begin position="730"/>
        <end position="850"/>
    </location>
</feature>
<evidence type="ECO:0000259" key="2">
    <source>
        <dbReference type="Pfam" id="PF00481"/>
    </source>
</evidence>
<dbReference type="InterPro" id="IPR001932">
    <property type="entry name" value="PPM-type_phosphatase-like_dom"/>
</dbReference>
<feature type="compositionally biased region" description="Basic and acidic residues" evidence="1">
    <location>
        <begin position="1229"/>
        <end position="1240"/>
    </location>
</feature>
<feature type="region of interest" description="Disordered" evidence="1">
    <location>
        <begin position="908"/>
        <end position="992"/>
    </location>
</feature>
<dbReference type="PANTHER" id="PTHR13832">
    <property type="entry name" value="PROTEIN PHOSPHATASE 2C"/>
    <property type="match status" value="1"/>
</dbReference>
<dbReference type="VEuPathDB" id="ToxoDB:BESB_053310"/>
<name>A0A2A9MJV0_BESBE</name>
<dbReference type="RefSeq" id="XP_029219689.1">
    <property type="nucleotide sequence ID" value="XM_029363766.1"/>
</dbReference>
<dbReference type="GO" id="GO:0004722">
    <property type="term" value="F:protein serine/threonine phosphatase activity"/>
    <property type="evidence" value="ECO:0007669"/>
    <property type="project" value="InterPro"/>
</dbReference>
<feature type="region of interest" description="Disordered" evidence="1">
    <location>
        <begin position="244"/>
        <end position="303"/>
    </location>
</feature>
<organism evidence="3 4">
    <name type="scientific">Besnoitia besnoiti</name>
    <name type="common">Apicomplexan protozoan</name>
    <dbReference type="NCBI Taxonomy" id="94643"/>
    <lineage>
        <taxon>Eukaryota</taxon>
        <taxon>Sar</taxon>
        <taxon>Alveolata</taxon>
        <taxon>Apicomplexa</taxon>
        <taxon>Conoidasida</taxon>
        <taxon>Coccidia</taxon>
        <taxon>Eucoccidiorida</taxon>
        <taxon>Eimeriorina</taxon>
        <taxon>Sarcocystidae</taxon>
        <taxon>Besnoitia</taxon>
    </lineage>
</organism>
<dbReference type="PANTHER" id="PTHR13832:SF827">
    <property type="entry name" value="PROTEIN PHOSPHATASE 1L"/>
    <property type="match status" value="1"/>
</dbReference>